<dbReference type="PROSITE" id="PS51257">
    <property type="entry name" value="PROKAR_LIPOPROTEIN"/>
    <property type="match status" value="1"/>
</dbReference>
<protein>
    <recommendedName>
        <fullName evidence="2">Phytase-like domain-containing protein</fullName>
    </recommendedName>
</protein>
<evidence type="ECO:0000259" key="2">
    <source>
        <dbReference type="Pfam" id="PF13449"/>
    </source>
</evidence>
<feature type="signal peptide" evidence="1">
    <location>
        <begin position="1"/>
        <end position="26"/>
    </location>
</feature>
<dbReference type="Pfam" id="PF00404">
    <property type="entry name" value="Dockerin_1"/>
    <property type="match status" value="1"/>
</dbReference>
<dbReference type="GO" id="GO:0004553">
    <property type="term" value="F:hydrolase activity, hydrolyzing O-glycosyl compounds"/>
    <property type="evidence" value="ECO:0007669"/>
    <property type="project" value="InterPro"/>
</dbReference>
<dbReference type="AlphaFoldDB" id="A0A5K7XCZ2"/>
<dbReference type="EMBL" id="AP021861">
    <property type="protein sequence ID" value="BBO30969.1"/>
    <property type="molecule type" value="Genomic_DNA"/>
</dbReference>
<feature type="chain" id="PRO_5024950123" description="Phytase-like domain-containing protein" evidence="1">
    <location>
        <begin position="27"/>
        <end position="439"/>
    </location>
</feature>
<dbReference type="InterPro" id="IPR027372">
    <property type="entry name" value="Phytase-like_dom"/>
</dbReference>
<dbReference type="Proteomes" id="UP000326837">
    <property type="component" value="Chromosome"/>
</dbReference>
<gene>
    <name evidence="3" type="ORF">PLANPX_0581</name>
</gene>
<dbReference type="InterPro" id="IPR018247">
    <property type="entry name" value="EF_Hand_1_Ca_BS"/>
</dbReference>
<sequence>MPAARFTTCSTLALLLTAACAELGHAANWAVTRVNHTLLTPPTGVTVAEMSGVTYVGEVDGLSRFIAAEETKGELIQFDLAFNAAGGIASVTNITPIDLVATNDFEGIAYTNPARNSVFLASENGVGLREVSLATGANLQNVTLPAVFANARANLSFESLTRAADGRAMWTANEQALTVDGPTATAAAGTTVRLLKLNVDGNAVTPSSQFAYQVDPIHGTSTLGSPQSGLSDLTLMPDGTLLALERSVAVTTPIYRDRIYEVDFTGVTDVSVAPYDAGLSGKSFTAVGKSLLWSGAIDAGLGQNMEGLTLGPRLPNGDWSLIGVVDNGDGSSGNTLVAFTAHLVPSADFNADGAIDGADFLQWQRGAGLAANATHQEGDANLDGKIDAADLNIWKAAFGGAAASAVQPIPEPVAATLAIIAIAAIHPRIKKPRSSIAGI</sequence>
<organism evidence="3 4">
    <name type="scientific">Lacipirellula parvula</name>
    <dbReference type="NCBI Taxonomy" id="2650471"/>
    <lineage>
        <taxon>Bacteria</taxon>
        <taxon>Pseudomonadati</taxon>
        <taxon>Planctomycetota</taxon>
        <taxon>Planctomycetia</taxon>
        <taxon>Pirellulales</taxon>
        <taxon>Lacipirellulaceae</taxon>
        <taxon>Lacipirellula</taxon>
    </lineage>
</organism>
<dbReference type="InterPro" id="IPR036439">
    <property type="entry name" value="Dockerin_dom_sf"/>
</dbReference>
<evidence type="ECO:0000313" key="4">
    <source>
        <dbReference type="Proteomes" id="UP000326837"/>
    </source>
</evidence>
<name>A0A5K7XCZ2_9BACT</name>
<dbReference type="KEGG" id="lpav:PLANPX_0581"/>
<keyword evidence="4" id="KW-1185">Reference proteome</keyword>
<reference evidence="4" key="1">
    <citation type="submission" date="2019-10" db="EMBL/GenBank/DDBJ databases">
        <title>Lacipirellula parvula gen. nov., sp. nov., representing a lineage of planctomycetes widespread in freshwater anoxic habitats, and description of the family Lacipirellulaceae.</title>
        <authorList>
            <person name="Dedysh S.N."/>
            <person name="Kulichevskaya I.S."/>
            <person name="Beletsky A.V."/>
            <person name="Rakitin A.L."/>
            <person name="Mardanov A.V."/>
            <person name="Ivanova A.A."/>
            <person name="Saltykova V.X."/>
            <person name="Rijpstra W.I.C."/>
            <person name="Sinninghe Damste J.S."/>
            <person name="Ravin N.V."/>
        </authorList>
    </citation>
    <scope>NUCLEOTIDE SEQUENCE [LARGE SCALE GENOMIC DNA]</scope>
    <source>
        <strain evidence="4">PX69</strain>
    </source>
</reference>
<dbReference type="GO" id="GO:0000272">
    <property type="term" value="P:polysaccharide catabolic process"/>
    <property type="evidence" value="ECO:0007669"/>
    <property type="project" value="InterPro"/>
</dbReference>
<dbReference type="InterPro" id="IPR002105">
    <property type="entry name" value="Dockerin_1_rpt"/>
</dbReference>
<feature type="domain" description="Phytase-like" evidence="2">
    <location>
        <begin position="98"/>
        <end position="327"/>
    </location>
</feature>
<proteinExistence type="predicted"/>
<accession>A0A5K7XCZ2</accession>
<evidence type="ECO:0000313" key="3">
    <source>
        <dbReference type="EMBL" id="BBO30969.1"/>
    </source>
</evidence>
<dbReference type="Gene3D" id="1.10.1330.10">
    <property type="entry name" value="Dockerin domain"/>
    <property type="match status" value="1"/>
</dbReference>
<evidence type="ECO:0000256" key="1">
    <source>
        <dbReference type="SAM" id="SignalP"/>
    </source>
</evidence>
<keyword evidence="1" id="KW-0732">Signal</keyword>
<dbReference type="PROSITE" id="PS00018">
    <property type="entry name" value="EF_HAND_1"/>
    <property type="match status" value="1"/>
</dbReference>
<dbReference type="RefSeq" id="WP_152097202.1">
    <property type="nucleotide sequence ID" value="NZ_AP021861.1"/>
</dbReference>
<dbReference type="Pfam" id="PF13449">
    <property type="entry name" value="Phytase-like"/>
    <property type="match status" value="1"/>
</dbReference>